<gene>
    <name evidence="3" type="ORF">SAMN02745131_00296</name>
</gene>
<dbReference type="InterPro" id="IPR025510">
    <property type="entry name" value="DUF4397"/>
</dbReference>
<proteinExistence type="predicted"/>
<organism evidence="3 4">
    <name type="scientific">Flavisolibacter ginsengisoli DSM 18119</name>
    <dbReference type="NCBI Taxonomy" id="1121884"/>
    <lineage>
        <taxon>Bacteria</taxon>
        <taxon>Pseudomonadati</taxon>
        <taxon>Bacteroidota</taxon>
        <taxon>Chitinophagia</taxon>
        <taxon>Chitinophagales</taxon>
        <taxon>Chitinophagaceae</taxon>
        <taxon>Flavisolibacter</taxon>
    </lineage>
</organism>
<dbReference type="RefSeq" id="WP_072833452.1">
    <property type="nucleotide sequence ID" value="NZ_FQUU01000001.1"/>
</dbReference>
<reference evidence="3 4" key="1">
    <citation type="submission" date="2016-11" db="EMBL/GenBank/DDBJ databases">
        <authorList>
            <person name="Jaros S."/>
            <person name="Januszkiewicz K."/>
            <person name="Wedrychowicz H."/>
        </authorList>
    </citation>
    <scope>NUCLEOTIDE SEQUENCE [LARGE SCALE GENOMIC DNA]</scope>
    <source>
        <strain evidence="3 4">DSM 18119</strain>
    </source>
</reference>
<evidence type="ECO:0000259" key="2">
    <source>
        <dbReference type="Pfam" id="PF14344"/>
    </source>
</evidence>
<sequence length="231" mass="24175">MKRILLHSLPLLLLIGFLTSCSKEDDVMAPATARVMVVHASPNAPAVDVRVNNTVALSNVAYPVNSAYTSINAGSTNLKVSPAGSTNYVIDATVDLKSNMNYSVFAIDSVSKIKAAVVMDDLTAPATGKVHVRFFHFSPNAPAVDIAVTGGPVVFSNRMFNDQATNASLSNFTPLDAGTYNLEVRLAGTNTVVLALPNVTLTAGKIYTVFAKGFAGGTGMQALGAQIIVNN</sequence>
<accession>A0A1M4T049</accession>
<dbReference type="Pfam" id="PF14344">
    <property type="entry name" value="DUF4397"/>
    <property type="match status" value="1"/>
</dbReference>
<name>A0A1M4T049_9BACT</name>
<dbReference type="STRING" id="1121884.SAMN02745131_00296"/>
<keyword evidence="4" id="KW-1185">Reference proteome</keyword>
<evidence type="ECO:0000256" key="1">
    <source>
        <dbReference type="SAM" id="SignalP"/>
    </source>
</evidence>
<feature type="signal peptide" evidence="1">
    <location>
        <begin position="1"/>
        <end position="22"/>
    </location>
</feature>
<dbReference type="OrthoDB" id="9792011at2"/>
<dbReference type="PROSITE" id="PS51257">
    <property type="entry name" value="PROKAR_LIPOPROTEIN"/>
    <property type="match status" value="1"/>
</dbReference>
<evidence type="ECO:0000313" key="4">
    <source>
        <dbReference type="Proteomes" id="UP000184048"/>
    </source>
</evidence>
<keyword evidence="1" id="KW-0732">Signal</keyword>
<feature type="chain" id="PRO_5013177591" description="DUF4397 domain-containing protein" evidence="1">
    <location>
        <begin position="23"/>
        <end position="231"/>
    </location>
</feature>
<dbReference type="EMBL" id="FQUU01000001">
    <property type="protein sequence ID" value="SHE37831.1"/>
    <property type="molecule type" value="Genomic_DNA"/>
</dbReference>
<protein>
    <recommendedName>
        <fullName evidence="2">DUF4397 domain-containing protein</fullName>
    </recommendedName>
</protein>
<dbReference type="AlphaFoldDB" id="A0A1M4T049"/>
<feature type="domain" description="DUF4397" evidence="2">
    <location>
        <begin position="33"/>
        <end position="147"/>
    </location>
</feature>
<evidence type="ECO:0000313" key="3">
    <source>
        <dbReference type="EMBL" id="SHE37831.1"/>
    </source>
</evidence>
<dbReference type="Proteomes" id="UP000184048">
    <property type="component" value="Unassembled WGS sequence"/>
</dbReference>